<protein>
    <submittedName>
        <fullName evidence="1">Uncharacterized protein</fullName>
    </submittedName>
</protein>
<keyword evidence="2" id="KW-1185">Reference proteome</keyword>
<gene>
    <name evidence="1" type="ORF">CERZMDRAFT_120997</name>
</gene>
<accession>A0A6A6FIA7</accession>
<dbReference type="EMBL" id="ML992671">
    <property type="protein sequence ID" value="KAF2213226.1"/>
    <property type="molecule type" value="Genomic_DNA"/>
</dbReference>
<dbReference type="AlphaFoldDB" id="A0A6A6FIA7"/>
<name>A0A6A6FIA7_9PEZI</name>
<proteinExistence type="predicted"/>
<evidence type="ECO:0000313" key="2">
    <source>
        <dbReference type="Proteomes" id="UP000799539"/>
    </source>
</evidence>
<evidence type="ECO:0000313" key="1">
    <source>
        <dbReference type="EMBL" id="KAF2213226.1"/>
    </source>
</evidence>
<organism evidence="1 2">
    <name type="scientific">Cercospora zeae-maydis SCOH1-5</name>
    <dbReference type="NCBI Taxonomy" id="717836"/>
    <lineage>
        <taxon>Eukaryota</taxon>
        <taxon>Fungi</taxon>
        <taxon>Dikarya</taxon>
        <taxon>Ascomycota</taxon>
        <taxon>Pezizomycotina</taxon>
        <taxon>Dothideomycetes</taxon>
        <taxon>Dothideomycetidae</taxon>
        <taxon>Mycosphaerellales</taxon>
        <taxon>Mycosphaerellaceae</taxon>
        <taxon>Cercospora</taxon>
    </lineage>
</organism>
<reference evidence="1" key="1">
    <citation type="journal article" date="2020" name="Stud. Mycol.">
        <title>101 Dothideomycetes genomes: a test case for predicting lifestyles and emergence of pathogens.</title>
        <authorList>
            <person name="Haridas S."/>
            <person name="Albert R."/>
            <person name="Binder M."/>
            <person name="Bloem J."/>
            <person name="Labutti K."/>
            <person name="Salamov A."/>
            <person name="Andreopoulos B."/>
            <person name="Baker S."/>
            <person name="Barry K."/>
            <person name="Bills G."/>
            <person name="Bluhm B."/>
            <person name="Cannon C."/>
            <person name="Castanera R."/>
            <person name="Culley D."/>
            <person name="Daum C."/>
            <person name="Ezra D."/>
            <person name="Gonzalez J."/>
            <person name="Henrissat B."/>
            <person name="Kuo A."/>
            <person name="Liang C."/>
            <person name="Lipzen A."/>
            <person name="Lutzoni F."/>
            <person name="Magnuson J."/>
            <person name="Mondo S."/>
            <person name="Nolan M."/>
            <person name="Ohm R."/>
            <person name="Pangilinan J."/>
            <person name="Park H.-J."/>
            <person name="Ramirez L."/>
            <person name="Alfaro M."/>
            <person name="Sun H."/>
            <person name="Tritt A."/>
            <person name="Yoshinaga Y."/>
            <person name="Zwiers L.-H."/>
            <person name="Turgeon B."/>
            <person name="Goodwin S."/>
            <person name="Spatafora J."/>
            <person name="Crous P."/>
            <person name="Grigoriev I."/>
        </authorList>
    </citation>
    <scope>NUCLEOTIDE SEQUENCE</scope>
    <source>
        <strain evidence="1">SCOH1-5</strain>
    </source>
</reference>
<dbReference type="Proteomes" id="UP000799539">
    <property type="component" value="Unassembled WGS sequence"/>
</dbReference>
<sequence>MEIYRDIASGRLTGPGSRRESAAQVECGRMGPGWEVVCLLLALAFSVPRLDAWVTGWGQHCIRNTRKRDKSWARV</sequence>